<dbReference type="GO" id="GO:0060963">
    <property type="term" value="P:positive regulation of ribosomal protein gene transcription by RNA polymerase II"/>
    <property type="evidence" value="ECO:0007669"/>
    <property type="project" value="TreeGrafter"/>
</dbReference>
<dbReference type="PANTHER" id="PTHR37784:SF2">
    <property type="entry name" value="HIGH-OSMOLARITY-INDUCED TRANSCRIPTION PROTEIN 1"/>
    <property type="match status" value="1"/>
</dbReference>
<dbReference type="AlphaFoldDB" id="A0A8J5Q749"/>
<dbReference type="InterPro" id="IPR052146">
    <property type="entry name" value="HOT1"/>
</dbReference>
<feature type="compositionally biased region" description="Low complexity" evidence="2">
    <location>
        <begin position="426"/>
        <end position="458"/>
    </location>
</feature>
<dbReference type="PANTHER" id="PTHR37784">
    <property type="entry name" value="PROTEIN MSN1"/>
    <property type="match status" value="1"/>
</dbReference>
<dbReference type="OrthoDB" id="428577at2759"/>
<accession>A0A8J5Q749</accession>
<keyword evidence="5" id="KW-1185">Reference proteome</keyword>
<feature type="domain" description="Transcription activator GCR1-like" evidence="3">
    <location>
        <begin position="502"/>
        <end position="579"/>
    </location>
</feature>
<dbReference type="RefSeq" id="XP_049262647.1">
    <property type="nucleotide sequence ID" value="XM_049407981.1"/>
</dbReference>
<dbReference type="Proteomes" id="UP000694255">
    <property type="component" value="Unassembled WGS sequence"/>
</dbReference>
<feature type="compositionally biased region" description="Low complexity" evidence="2">
    <location>
        <begin position="183"/>
        <end position="193"/>
    </location>
</feature>
<feature type="region of interest" description="Disordered" evidence="2">
    <location>
        <begin position="153"/>
        <end position="193"/>
    </location>
</feature>
<gene>
    <name evidence="4" type="ORF">J8A68_004062</name>
</gene>
<comment type="caution">
    <text evidence="4">The sequence shown here is derived from an EMBL/GenBank/DDBJ whole genome shotgun (WGS) entry which is preliminary data.</text>
</comment>
<feature type="compositionally biased region" description="Low complexity" evidence="2">
    <location>
        <begin position="217"/>
        <end position="228"/>
    </location>
</feature>
<evidence type="ECO:0000259" key="3">
    <source>
        <dbReference type="Pfam" id="PF12550"/>
    </source>
</evidence>
<evidence type="ECO:0000256" key="1">
    <source>
        <dbReference type="SAM" id="Coils"/>
    </source>
</evidence>
<dbReference type="InterPro" id="IPR022210">
    <property type="entry name" value="TF_GCR1-like"/>
</dbReference>
<evidence type="ECO:0000313" key="4">
    <source>
        <dbReference type="EMBL" id="KAG7662414.1"/>
    </source>
</evidence>
<name>A0A8J5Q749_9ASCO</name>
<feature type="compositionally biased region" description="Polar residues" evidence="2">
    <location>
        <begin position="238"/>
        <end position="248"/>
    </location>
</feature>
<keyword evidence="1" id="KW-0175">Coiled coil</keyword>
<dbReference type="EMBL" id="JAGSYN010000179">
    <property type="protein sequence ID" value="KAG7662414.1"/>
    <property type="molecule type" value="Genomic_DNA"/>
</dbReference>
<dbReference type="GO" id="GO:0000978">
    <property type="term" value="F:RNA polymerase II cis-regulatory region sequence-specific DNA binding"/>
    <property type="evidence" value="ECO:0007669"/>
    <property type="project" value="TreeGrafter"/>
</dbReference>
<evidence type="ECO:0000256" key="2">
    <source>
        <dbReference type="SAM" id="MobiDB-lite"/>
    </source>
</evidence>
<evidence type="ECO:0000313" key="5">
    <source>
        <dbReference type="Proteomes" id="UP000694255"/>
    </source>
</evidence>
<dbReference type="GO" id="GO:0000981">
    <property type="term" value="F:DNA-binding transcription factor activity, RNA polymerase II-specific"/>
    <property type="evidence" value="ECO:0007669"/>
    <property type="project" value="TreeGrafter"/>
</dbReference>
<feature type="compositionally biased region" description="Low complexity" evidence="2">
    <location>
        <begin position="153"/>
        <end position="168"/>
    </location>
</feature>
<feature type="coiled-coil region" evidence="1">
    <location>
        <begin position="76"/>
        <end position="103"/>
    </location>
</feature>
<feature type="compositionally biased region" description="Low complexity" evidence="2">
    <location>
        <begin position="315"/>
        <end position="330"/>
    </location>
</feature>
<organism evidence="4 5">
    <name type="scientific">[Candida] subhashii</name>
    <dbReference type="NCBI Taxonomy" id="561895"/>
    <lineage>
        <taxon>Eukaryota</taxon>
        <taxon>Fungi</taxon>
        <taxon>Dikarya</taxon>
        <taxon>Ascomycota</taxon>
        <taxon>Saccharomycotina</taxon>
        <taxon>Pichiomycetes</taxon>
        <taxon>Debaryomycetaceae</taxon>
        <taxon>Spathaspora</taxon>
    </lineage>
</organism>
<proteinExistence type="predicted"/>
<feature type="region of interest" description="Disordered" evidence="2">
    <location>
        <begin position="1"/>
        <end position="27"/>
    </location>
</feature>
<dbReference type="Pfam" id="PF12550">
    <property type="entry name" value="GCR1_C"/>
    <property type="match status" value="1"/>
</dbReference>
<dbReference type="GeneID" id="73470862"/>
<reference evidence="4 5" key="1">
    <citation type="journal article" date="2021" name="DNA Res.">
        <title>Genome analysis of Candida subhashii reveals its hybrid nature and dual mitochondrial genome conformations.</title>
        <authorList>
            <person name="Mixao V."/>
            <person name="Hegedusova E."/>
            <person name="Saus E."/>
            <person name="Pryszcz L.P."/>
            <person name="Cillingova A."/>
            <person name="Nosek J."/>
            <person name="Gabaldon T."/>
        </authorList>
    </citation>
    <scope>NUCLEOTIDE SEQUENCE [LARGE SCALE GENOMIC DNA]</scope>
    <source>
        <strain evidence="4 5">CBS 10753</strain>
    </source>
</reference>
<feature type="compositionally biased region" description="Low complexity" evidence="2">
    <location>
        <begin position="293"/>
        <end position="308"/>
    </location>
</feature>
<feature type="region of interest" description="Disordered" evidence="2">
    <location>
        <begin position="212"/>
        <end position="330"/>
    </location>
</feature>
<feature type="compositionally biased region" description="Polar residues" evidence="2">
    <location>
        <begin position="169"/>
        <end position="182"/>
    </location>
</feature>
<feature type="region of interest" description="Disordered" evidence="2">
    <location>
        <begin position="421"/>
        <end position="497"/>
    </location>
</feature>
<sequence length="605" mass="67561">MNDTYSNAQTNQAIYYNPPTTTTSRTNQSNIANVNTTNTPGNQGALSNHAISDIYAQINSLHNQFNNYQGNTNEKINQLNMKLNYINESIETLKRNFNDLSQQVQFVLSSGTPQTNTYGNYNSQFKTIELFTKSLNKLGKDLEEFSTAANTLQQPQLQSQHHLSLPQQNIRTSSTNTNGSGNATHVTTGGTSATTQFEDEVDELNRSQLSKALSLRSPAPNNNSTPTSPFIPNKFNFDLNSFSSTRNPVNGGISHQQPQQQPQHTGTLQPGFHDPKDQNLKKRRKRLKDSSPQLQHQQHQQQQQQQQQQRHHQHQQQQQRQQQQQQQQQQVQSRQAQAQALVSGSQNNSLNNPYILPLPNLLSEDPTATNSKSSSVSAAQFISSMPRSNDPNALMTSALRQSSNQTRSSFFGDDDISHSIDALSAGTGAPPTSNTSTTNANVTSNNTAASNMSGASGTDGVESPATSTSNDDKPPSKRSKHDGSESPSKGRLSLDSSDVPKFKVERSLKTISDIWKEYEYGLKDKPPLKLLEIKYGTKWRNDTESRTFLRRKKIYEAIENGKNQGYTDEQVIRELEEYRSYEHKGAIKKRPLSWLNANMPVKFET</sequence>
<protein>
    <submittedName>
        <fullName evidence="4">HOT1</fullName>
    </submittedName>
</protein>